<dbReference type="AlphaFoldDB" id="A0A453D7T0"/>
<sequence>MKNTVSFGEGVNTACKCLGPDYKSERRASLHLPCHTNLRGFVFREELPLLKIMARTTAVSVWALVIAVVVAGAMATDPRCPPKKLLPCNPAVKEGKEEPSALCCSNLRAQEGCLCLYLHDPSYQRYFGGAEPRKTITSCGIPIPYCLSTTNI</sequence>
<reference evidence="6" key="4">
    <citation type="submission" date="2019-03" db="UniProtKB">
        <authorList>
            <consortium name="EnsemblPlants"/>
        </authorList>
    </citation>
    <scope>IDENTIFICATION</scope>
</reference>
<dbReference type="GO" id="GO:0006869">
    <property type="term" value="P:lipid transport"/>
    <property type="evidence" value="ECO:0007669"/>
    <property type="project" value="InterPro"/>
</dbReference>
<dbReference type="GO" id="GO:0008289">
    <property type="term" value="F:lipid binding"/>
    <property type="evidence" value="ECO:0007669"/>
    <property type="project" value="UniProtKB-KW"/>
</dbReference>
<dbReference type="Proteomes" id="UP000015105">
    <property type="component" value="Chromosome 2D"/>
</dbReference>
<keyword evidence="4" id="KW-0812">Transmembrane</keyword>
<protein>
    <recommendedName>
        <fullName evidence="5">Bifunctional inhibitor/plant lipid transfer protein/seed storage helical domain-containing protein</fullName>
    </recommendedName>
</protein>
<dbReference type="SUPFAM" id="SSF47699">
    <property type="entry name" value="Bifunctional inhibitor/lipid-transfer protein/seed storage 2S albumin"/>
    <property type="match status" value="1"/>
</dbReference>
<dbReference type="Gene3D" id="1.10.110.10">
    <property type="entry name" value="Plant lipid-transfer and hydrophobic proteins"/>
    <property type="match status" value="1"/>
</dbReference>
<dbReference type="STRING" id="200361.A0A453D7T0"/>
<dbReference type="SMART" id="SM00499">
    <property type="entry name" value="AAI"/>
    <property type="match status" value="1"/>
</dbReference>
<dbReference type="InterPro" id="IPR033872">
    <property type="entry name" value="nsLTP2"/>
</dbReference>
<accession>A0A453D7T0</accession>
<keyword evidence="4" id="KW-1133">Transmembrane helix</keyword>
<evidence type="ECO:0000256" key="1">
    <source>
        <dbReference type="ARBA" id="ARBA00009707"/>
    </source>
</evidence>
<reference evidence="6" key="3">
    <citation type="journal article" date="2017" name="Nature">
        <title>Genome sequence of the progenitor of the wheat D genome Aegilops tauschii.</title>
        <authorList>
            <person name="Luo M.C."/>
            <person name="Gu Y.Q."/>
            <person name="Puiu D."/>
            <person name="Wang H."/>
            <person name="Twardziok S.O."/>
            <person name="Deal K.R."/>
            <person name="Huo N."/>
            <person name="Zhu T."/>
            <person name="Wang L."/>
            <person name="Wang Y."/>
            <person name="McGuire P.E."/>
            <person name="Liu S."/>
            <person name="Long H."/>
            <person name="Ramasamy R.K."/>
            <person name="Rodriguez J.C."/>
            <person name="Van S.L."/>
            <person name="Yuan L."/>
            <person name="Wang Z."/>
            <person name="Xia Z."/>
            <person name="Xiao L."/>
            <person name="Anderson O.D."/>
            <person name="Ouyang S."/>
            <person name="Liang Y."/>
            <person name="Zimin A.V."/>
            <person name="Pertea G."/>
            <person name="Qi P."/>
            <person name="Bennetzen J.L."/>
            <person name="Dai X."/>
            <person name="Dawson M.W."/>
            <person name="Muller H.G."/>
            <person name="Kugler K."/>
            <person name="Rivarola-Duarte L."/>
            <person name="Spannagl M."/>
            <person name="Mayer K.F.X."/>
            <person name="Lu F.H."/>
            <person name="Bevan M.W."/>
            <person name="Leroy P."/>
            <person name="Li P."/>
            <person name="You F.M."/>
            <person name="Sun Q."/>
            <person name="Liu Z."/>
            <person name="Lyons E."/>
            <person name="Wicker T."/>
            <person name="Salzberg S.L."/>
            <person name="Devos K.M."/>
            <person name="Dvorak J."/>
        </authorList>
    </citation>
    <scope>NUCLEOTIDE SEQUENCE [LARGE SCALE GENOMIC DNA]</scope>
    <source>
        <strain evidence="6">cv. AL8/78</strain>
    </source>
</reference>
<proteinExistence type="inferred from homology"/>
<dbReference type="EnsemblPlants" id="AET2Gv21119100.1">
    <property type="protein sequence ID" value="AET2Gv21119100.1"/>
    <property type="gene ID" value="AET2Gv21119100"/>
</dbReference>
<feature type="domain" description="Bifunctional inhibitor/plant lipid transfer protein/seed storage helical" evidence="5">
    <location>
        <begin position="80"/>
        <end position="146"/>
    </location>
</feature>
<reference evidence="6" key="5">
    <citation type="journal article" date="2021" name="G3 (Bethesda)">
        <title>Aegilops tauschii genome assembly Aet v5.0 features greater sequence contiguity and improved annotation.</title>
        <authorList>
            <person name="Wang L."/>
            <person name="Zhu T."/>
            <person name="Rodriguez J.C."/>
            <person name="Deal K.R."/>
            <person name="Dubcovsky J."/>
            <person name="McGuire P.E."/>
            <person name="Lux T."/>
            <person name="Spannagl M."/>
            <person name="Mayer K.F.X."/>
            <person name="Baldrich P."/>
            <person name="Meyers B.C."/>
            <person name="Huo N."/>
            <person name="Gu Y.Q."/>
            <person name="Zhou H."/>
            <person name="Devos K.M."/>
            <person name="Bennetzen J.L."/>
            <person name="Unver T."/>
            <person name="Budak H."/>
            <person name="Gulick P.J."/>
            <person name="Galiba G."/>
            <person name="Kalapos B."/>
            <person name="Nelson D.R."/>
            <person name="Li P."/>
            <person name="You F.M."/>
            <person name="Luo M.C."/>
            <person name="Dvorak J."/>
        </authorList>
    </citation>
    <scope>NUCLEOTIDE SEQUENCE [LARGE SCALE GENOMIC DNA]</scope>
    <source>
        <strain evidence="6">cv. AL8/78</strain>
    </source>
</reference>
<evidence type="ECO:0000256" key="2">
    <source>
        <dbReference type="ARBA" id="ARBA00022448"/>
    </source>
</evidence>
<dbReference type="InterPro" id="IPR036312">
    <property type="entry name" value="Bifun_inhib/LTP/seed_sf"/>
</dbReference>
<organism evidence="6 7">
    <name type="scientific">Aegilops tauschii subsp. strangulata</name>
    <name type="common">Goatgrass</name>
    <dbReference type="NCBI Taxonomy" id="200361"/>
    <lineage>
        <taxon>Eukaryota</taxon>
        <taxon>Viridiplantae</taxon>
        <taxon>Streptophyta</taxon>
        <taxon>Embryophyta</taxon>
        <taxon>Tracheophyta</taxon>
        <taxon>Spermatophyta</taxon>
        <taxon>Magnoliopsida</taxon>
        <taxon>Liliopsida</taxon>
        <taxon>Poales</taxon>
        <taxon>Poaceae</taxon>
        <taxon>BOP clade</taxon>
        <taxon>Pooideae</taxon>
        <taxon>Triticodae</taxon>
        <taxon>Triticeae</taxon>
        <taxon>Triticinae</taxon>
        <taxon>Aegilops</taxon>
    </lineage>
</organism>
<dbReference type="Gramene" id="AET2Gv21119100.1">
    <property type="protein sequence ID" value="AET2Gv21119100.1"/>
    <property type="gene ID" value="AET2Gv21119100"/>
</dbReference>
<evidence type="ECO:0000313" key="6">
    <source>
        <dbReference type="EnsemblPlants" id="AET2Gv21119100.1"/>
    </source>
</evidence>
<evidence type="ECO:0000313" key="7">
    <source>
        <dbReference type="Proteomes" id="UP000015105"/>
    </source>
</evidence>
<name>A0A453D7T0_AEGTS</name>
<comment type="similarity">
    <text evidence="1">Belongs to the plant LTP family. B11E subfamily.</text>
</comment>
<evidence type="ECO:0000256" key="3">
    <source>
        <dbReference type="ARBA" id="ARBA00023121"/>
    </source>
</evidence>
<dbReference type="PANTHER" id="PTHR33214">
    <property type="entry name" value="BIFUNCTIONAL INHIBITOR/LIPID-TRANSFER PROTEIN/SEED STORAGE 2S ALBUMIN SUPERFAMILY PROTEIN"/>
    <property type="match status" value="1"/>
</dbReference>
<keyword evidence="2" id="KW-0813">Transport</keyword>
<keyword evidence="7" id="KW-1185">Reference proteome</keyword>
<reference evidence="7" key="1">
    <citation type="journal article" date="2014" name="Science">
        <title>Ancient hybridizations among the ancestral genomes of bread wheat.</title>
        <authorList>
            <consortium name="International Wheat Genome Sequencing Consortium,"/>
            <person name="Marcussen T."/>
            <person name="Sandve S.R."/>
            <person name="Heier L."/>
            <person name="Spannagl M."/>
            <person name="Pfeifer M."/>
            <person name="Jakobsen K.S."/>
            <person name="Wulff B.B."/>
            <person name="Steuernagel B."/>
            <person name="Mayer K.F."/>
            <person name="Olsen O.A."/>
        </authorList>
    </citation>
    <scope>NUCLEOTIDE SEQUENCE [LARGE SCALE GENOMIC DNA]</scope>
    <source>
        <strain evidence="7">cv. AL8/78</strain>
    </source>
</reference>
<keyword evidence="4" id="KW-0472">Membrane</keyword>
<keyword evidence="3" id="KW-0446">Lipid-binding</keyword>
<dbReference type="Pfam" id="PF00234">
    <property type="entry name" value="Tryp_alpha_amyl"/>
    <property type="match status" value="1"/>
</dbReference>
<reference evidence="7" key="2">
    <citation type="journal article" date="2017" name="Nat. Plants">
        <title>The Aegilops tauschii genome reveals multiple impacts of transposons.</title>
        <authorList>
            <person name="Zhao G."/>
            <person name="Zou C."/>
            <person name="Li K."/>
            <person name="Wang K."/>
            <person name="Li T."/>
            <person name="Gao L."/>
            <person name="Zhang X."/>
            <person name="Wang H."/>
            <person name="Yang Z."/>
            <person name="Liu X."/>
            <person name="Jiang W."/>
            <person name="Mao L."/>
            <person name="Kong X."/>
            <person name="Jiao Y."/>
            <person name="Jia J."/>
        </authorList>
    </citation>
    <scope>NUCLEOTIDE SEQUENCE [LARGE SCALE GENOMIC DNA]</scope>
    <source>
        <strain evidence="7">cv. AL8/78</strain>
    </source>
</reference>
<feature type="transmembrane region" description="Helical" evidence="4">
    <location>
        <begin position="52"/>
        <end position="75"/>
    </location>
</feature>
<evidence type="ECO:0000256" key="4">
    <source>
        <dbReference type="SAM" id="Phobius"/>
    </source>
</evidence>
<dbReference type="PANTHER" id="PTHR33214:SF31">
    <property type="entry name" value="BIFUNCTIONAL INHIBITOR_PLANT LIPID TRANSFER PROTEIN_SEED STORAGE HELICAL DOMAIN-CONTAINING PROTEIN"/>
    <property type="match status" value="1"/>
</dbReference>
<evidence type="ECO:0000259" key="5">
    <source>
        <dbReference type="SMART" id="SM00499"/>
    </source>
</evidence>
<dbReference type="InterPro" id="IPR016140">
    <property type="entry name" value="Bifunc_inhib/LTP/seed_store"/>
</dbReference>